<evidence type="ECO:0000313" key="2">
    <source>
        <dbReference type="Proteomes" id="UP000681341"/>
    </source>
</evidence>
<dbReference type="EMBL" id="JAGFNP010000013">
    <property type="protein sequence ID" value="MBO3735231.1"/>
    <property type="molecule type" value="Genomic_DNA"/>
</dbReference>
<dbReference type="Proteomes" id="UP000681341">
    <property type="component" value="Unassembled WGS sequence"/>
</dbReference>
<sequence>MTHRKQLMNLNTETFGPIRRLLAIGGVALAGSVALSGCGILEDAASDSATDNEVSNEQVDAVADAKAGDCLPEEMISADPSIFAVECSDPTAFWTITQIEADPGLTATADGSGVEDPQAIFDLCGETVGAQVPGATWTDWSMIYDQTTYAVDYVFCVEANGVPSSEGVTPTVPANAGECTLTATTQWNFGTIDCAAGDAVITSVIDIPQAEWETADVDALAAECTGSSYYPAEDQFGRTASVFCLE</sequence>
<evidence type="ECO:0008006" key="3">
    <source>
        <dbReference type="Google" id="ProtNLM"/>
    </source>
</evidence>
<comment type="caution">
    <text evidence="1">The sequence shown here is derived from an EMBL/GenBank/DDBJ whole genome shotgun (WGS) entry which is preliminary data.</text>
</comment>
<reference evidence="1 2" key="1">
    <citation type="submission" date="2021-03" db="EMBL/GenBank/DDBJ databases">
        <title>Glycomyces sp. nov., a novel actinomycete isolated from soil.</title>
        <authorList>
            <person name="Yang X."/>
            <person name="Xu X."/>
        </authorList>
    </citation>
    <scope>NUCLEOTIDE SEQUENCE [LARGE SCALE GENOMIC DNA]</scope>
    <source>
        <strain evidence="1 2">NEAU-S30</strain>
    </source>
</reference>
<accession>A0ABS3U8Y5</accession>
<gene>
    <name evidence="1" type="ORF">J5V16_20580</name>
</gene>
<name>A0ABS3U8Y5_9ACTN</name>
<keyword evidence="2" id="KW-1185">Reference proteome</keyword>
<protein>
    <recommendedName>
        <fullName evidence="3">Septum formation-related domain-containing protein</fullName>
    </recommendedName>
</protein>
<organism evidence="1 2">
    <name type="scientific">Glycomyces niveus</name>
    <dbReference type="NCBI Taxonomy" id="2820287"/>
    <lineage>
        <taxon>Bacteria</taxon>
        <taxon>Bacillati</taxon>
        <taxon>Actinomycetota</taxon>
        <taxon>Actinomycetes</taxon>
        <taxon>Glycomycetales</taxon>
        <taxon>Glycomycetaceae</taxon>
        <taxon>Glycomyces</taxon>
    </lineage>
</organism>
<evidence type="ECO:0000313" key="1">
    <source>
        <dbReference type="EMBL" id="MBO3735231.1"/>
    </source>
</evidence>
<proteinExistence type="predicted"/>